<organism evidence="16 17">
    <name type="scientific">Punica granatum</name>
    <name type="common">Pomegranate</name>
    <dbReference type="NCBI Taxonomy" id="22663"/>
    <lineage>
        <taxon>Eukaryota</taxon>
        <taxon>Viridiplantae</taxon>
        <taxon>Streptophyta</taxon>
        <taxon>Embryophyta</taxon>
        <taxon>Tracheophyta</taxon>
        <taxon>Spermatophyta</taxon>
        <taxon>Magnoliopsida</taxon>
        <taxon>eudicotyledons</taxon>
        <taxon>Gunneridae</taxon>
        <taxon>Pentapetalae</taxon>
        <taxon>rosids</taxon>
        <taxon>malvids</taxon>
        <taxon>Myrtales</taxon>
        <taxon>Lythraceae</taxon>
        <taxon>Punica</taxon>
    </lineage>
</organism>
<feature type="transmembrane region" description="Helical" evidence="15">
    <location>
        <begin position="7"/>
        <end position="28"/>
    </location>
</feature>
<evidence type="ECO:0000256" key="14">
    <source>
        <dbReference type="SAM" id="Coils"/>
    </source>
</evidence>
<dbReference type="FunFam" id="1.10.630.10:FF:000026">
    <property type="entry name" value="Cytochrome P450 82C4"/>
    <property type="match status" value="1"/>
</dbReference>
<keyword evidence="14" id="KW-0175">Coiled coil</keyword>
<evidence type="ECO:0000256" key="3">
    <source>
        <dbReference type="ARBA" id="ARBA00010617"/>
    </source>
</evidence>
<reference evidence="17" key="2">
    <citation type="submission" date="2025-08" db="UniProtKB">
        <authorList>
            <consortium name="RefSeq"/>
        </authorList>
    </citation>
    <scope>IDENTIFICATION</scope>
    <source>
        <tissue evidence="17">Leaf</tissue>
    </source>
</reference>
<evidence type="ECO:0000256" key="7">
    <source>
        <dbReference type="ARBA" id="ARBA00022989"/>
    </source>
</evidence>
<name>A0A6P8E286_PUNGR</name>
<dbReference type="InterPro" id="IPR036396">
    <property type="entry name" value="Cyt_P450_sf"/>
</dbReference>
<evidence type="ECO:0000256" key="4">
    <source>
        <dbReference type="ARBA" id="ARBA00022617"/>
    </source>
</evidence>
<keyword evidence="7 15" id="KW-1133">Transmembrane helix</keyword>
<dbReference type="OrthoDB" id="2789670at2759"/>
<evidence type="ECO:0000256" key="11">
    <source>
        <dbReference type="ARBA" id="ARBA00023136"/>
    </source>
</evidence>
<evidence type="ECO:0000256" key="12">
    <source>
        <dbReference type="PIRSR" id="PIRSR602401-1"/>
    </source>
</evidence>
<dbReference type="InterPro" id="IPR001128">
    <property type="entry name" value="Cyt_P450"/>
</dbReference>
<dbReference type="RefSeq" id="XP_031404027.1">
    <property type="nucleotide sequence ID" value="XM_031548167.1"/>
</dbReference>
<keyword evidence="11 15" id="KW-0472">Membrane</keyword>
<evidence type="ECO:0000256" key="6">
    <source>
        <dbReference type="ARBA" id="ARBA00022723"/>
    </source>
</evidence>
<dbReference type="GeneID" id="116213290"/>
<dbReference type="InterPro" id="IPR017972">
    <property type="entry name" value="Cyt_P450_CS"/>
</dbReference>
<evidence type="ECO:0000256" key="2">
    <source>
        <dbReference type="ARBA" id="ARBA00004370"/>
    </source>
</evidence>
<dbReference type="PRINTS" id="PR00463">
    <property type="entry name" value="EP450I"/>
</dbReference>
<feature type="binding site" description="axial binding residue" evidence="12">
    <location>
        <position position="485"/>
    </location>
    <ligand>
        <name>heme</name>
        <dbReference type="ChEBI" id="CHEBI:30413"/>
    </ligand>
    <ligandPart>
        <name>Fe</name>
        <dbReference type="ChEBI" id="CHEBI:18248"/>
    </ligandPart>
</feature>
<dbReference type="Pfam" id="PF00067">
    <property type="entry name" value="p450"/>
    <property type="match status" value="1"/>
</dbReference>
<dbReference type="GO" id="GO:0020037">
    <property type="term" value="F:heme binding"/>
    <property type="evidence" value="ECO:0007669"/>
    <property type="project" value="InterPro"/>
</dbReference>
<comment type="subcellular location">
    <subcellularLocation>
        <location evidence="2">Membrane</location>
    </subcellularLocation>
</comment>
<evidence type="ECO:0000256" key="13">
    <source>
        <dbReference type="RuleBase" id="RU000461"/>
    </source>
</evidence>
<proteinExistence type="inferred from homology"/>
<dbReference type="AlphaFoldDB" id="A0A6P8E286"/>
<evidence type="ECO:0000256" key="1">
    <source>
        <dbReference type="ARBA" id="ARBA00001971"/>
    </source>
</evidence>
<sequence length="546" mass="60981">MEMSSSLLSTPTIVITTIIALAVSLYYISGLRNIRSGQTGRGKKMVPSAGGSWPLIGHLHLLGGSIPPHIVLAEMADNYGAMFAVKLGIRQTVVVSTWEMAKECLTTNDRALATRPRSLSSEVMGYNGAFVGLSPYGPYWSQIRKIITRELLSSHQLELLRQVCESEVLGWMKDMYKECTSTERDIIGLTRTTVRTTKVDMKRRFGDLALNMMLRIIVGTEYTKADGGVNDGMKFLIRDFIELAGRFVASDALPFLSWLDLGGYQAAMKRTSRGIDRLLQEWLDEHKSRRKPKGEDGAMNPIIINRGQDFMDVMLPILEDDQDIQSYYDADTINKATCLALILAASDTTSVSLIWALSLLLNNKKALEKVQQELDNTIGRARQVQESDLKNLPFLQATIKETLRLYPPGPLAVPHQAFEDCCVAGYFVPKGTQVLFNLYKIHRDPRAWPEPTEFRPERFLTVHRDLDVRGQHFELIPFGSGRRMCPGVSVALQVLGLTLASFLHTFEVCSPGEEAVDMQEASGLTNLKANPLEVLITPRVPENLFQ</sequence>
<accession>A0A6P8E286</accession>
<dbReference type="GO" id="GO:0016709">
    <property type="term" value="F:oxidoreductase activity, acting on paired donors, with incorporation or reduction of molecular oxygen, NAD(P)H as one donor, and incorporation of one atom of oxygen"/>
    <property type="evidence" value="ECO:0007669"/>
    <property type="project" value="UniProtKB-ARBA"/>
</dbReference>
<dbReference type="PANTHER" id="PTHR47947">
    <property type="entry name" value="CYTOCHROME P450 82C3-RELATED"/>
    <property type="match status" value="1"/>
</dbReference>
<dbReference type="GO" id="GO:0005506">
    <property type="term" value="F:iron ion binding"/>
    <property type="evidence" value="ECO:0007669"/>
    <property type="project" value="InterPro"/>
</dbReference>
<keyword evidence="8 13" id="KW-0560">Oxidoreductase</keyword>
<dbReference type="SMR" id="A0A6P8E286"/>
<reference evidence="16" key="1">
    <citation type="journal article" date="2020" name="Plant Biotechnol. J.">
        <title>The pomegranate (Punica granatum L.) draft genome dissects genetic divergence between soft- and hard-seeded cultivars.</title>
        <authorList>
            <person name="Luo X."/>
            <person name="Li H."/>
            <person name="Wu Z."/>
            <person name="Yao W."/>
            <person name="Zhao P."/>
            <person name="Cao D."/>
            <person name="Yu H."/>
            <person name="Li K."/>
            <person name="Poudel K."/>
            <person name="Zhao D."/>
            <person name="Zhang F."/>
            <person name="Xia X."/>
            <person name="Chen L."/>
            <person name="Wang Q."/>
            <person name="Jing D."/>
            <person name="Cao S."/>
        </authorList>
    </citation>
    <scope>NUCLEOTIDE SEQUENCE [LARGE SCALE GENOMIC DNA]</scope>
    <source>
        <strain evidence="16">cv. Tunisia</strain>
    </source>
</reference>
<keyword evidence="4 12" id="KW-0349">Heme</keyword>
<dbReference type="PRINTS" id="PR00385">
    <property type="entry name" value="P450"/>
</dbReference>
<keyword evidence="9 12" id="KW-0408">Iron</keyword>
<evidence type="ECO:0000256" key="8">
    <source>
        <dbReference type="ARBA" id="ARBA00023002"/>
    </source>
</evidence>
<comment type="similarity">
    <text evidence="3 13">Belongs to the cytochrome P450 family.</text>
</comment>
<keyword evidence="6 12" id="KW-0479">Metal-binding</keyword>
<protein>
    <submittedName>
        <fullName evidence="17">Cytochrome P450 CYP82D47-like</fullName>
    </submittedName>
</protein>
<evidence type="ECO:0000256" key="5">
    <source>
        <dbReference type="ARBA" id="ARBA00022692"/>
    </source>
</evidence>
<evidence type="ECO:0000313" key="17">
    <source>
        <dbReference type="RefSeq" id="XP_031404027.1"/>
    </source>
</evidence>
<dbReference type="InterPro" id="IPR050651">
    <property type="entry name" value="Plant_Cytochrome_P450_Monoox"/>
</dbReference>
<feature type="coiled-coil region" evidence="14">
    <location>
        <begin position="357"/>
        <end position="387"/>
    </location>
</feature>
<gene>
    <name evidence="17" type="primary">LOC116213290</name>
</gene>
<keyword evidence="16" id="KW-1185">Reference proteome</keyword>
<evidence type="ECO:0000256" key="10">
    <source>
        <dbReference type="ARBA" id="ARBA00023033"/>
    </source>
</evidence>
<comment type="cofactor">
    <cofactor evidence="1 12">
        <name>heme</name>
        <dbReference type="ChEBI" id="CHEBI:30413"/>
    </cofactor>
</comment>
<evidence type="ECO:0000313" key="16">
    <source>
        <dbReference type="Proteomes" id="UP000515151"/>
    </source>
</evidence>
<dbReference type="GO" id="GO:0016020">
    <property type="term" value="C:membrane"/>
    <property type="evidence" value="ECO:0007669"/>
    <property type="project" value="UniProtKB-SubCell"/>
</dbReference>
<dbReference type="InterPro" id="IPR002401">
    <property type="entry name" value="Cyt_P450_E_grp-I"/>
</dbReference>
<evidence type="ECO:0000256" key="15">
    <source>
        <dbReference type="SAM" id="Phobius"/>
    </source>
</evidence>
<evidence type="ECO:0000256" key="9">
    <source>
        <dbReference type="ARBA" id="ARBA00023004"/>
    </source>
</evidence>
<dbReference type="PANTHER" id="PTHR47947:SF26">
    <property type="entry name" value="CYTOCHROME P450"/>
    <property type="match status" value="1"/>
</dbReference>
<keyword evidence="5 15" id="KW-0812">Transmembrane</keyword>
<keyword evidence="10 13" id="KW-0503">Monooxygenase</keyword>
<dbReference type="Gene3D" id="1.10.630.10">
    <property type="entry name" value="Cytochrome P450"/>
    <property type="match status" value="1"/>
</dbReference>
<dbReference type="Proteomes" id="UP000515151">
    <property type="component" value="Chromosome 7"/>
</dbReference>
<dbReference type="PROSITE" id="PS00086">
    <property type="entry name" value="CYTOCHROME_P450"/>
    <property type="match status" value="1"/>
</dbReference>
<dbReference type="SUPFAM" id="SSF48264">
    <property type="entry name" value="Cytochrome P450"/>
    <property type="match status" value="1"/>
</dbReference>